<evidence type="ECO:0000313" key="8">
    <source>
        <dbReference type="EMBL" id="MBB4951355.1"/>
    </source>
</evidence>
<comment type="caution">
    <text evidence="8">The sequence shown here is derived from an EMBL/GenBank/DDBJ whole genome shotgun (WGS) entry which is preliminary data.</text>
</comment>
<dbReference type="Pfam" id="PF03704">
    <property type="entry name" value="BTAD"/>
    <property type="match status" value="1"/>
</dbReference>
<dbReference type="SMART" id="SM00028">
    <property type="entry name" value="TPR"/>
    <property type="match status" value="6"/>
</dbReference>
<dbReference type="GO" id="GO:0003677">
    <property type="term" value="F:DNA binding"/>
    <property type="evidence" value="ECO:0007669"/>
    <property type="project" value="UniProtKB-UniRule"/>
</dbReference>
<dbReference type="Proteomes" id="UP000573327">
    <property type="component" value="Unassembled WGS sequence"/>
</dbReference>
<dbReference type="InterPro" id="IPR036388">
    <property type="entry name" value="WH-like_DNA-bd_sf"/>
</dbReference>
<dbReference type="Pfam" id="PF13424">
    <property type="entry name" value="TPR_12"/>
    <property type="match status" value="1"/>
</dbReference>
<dbReference type="PRINTS" id="PR00364">
    <property type="entry name" value="DISEASERSIST"/>
</dbReference>
<organism evidence="8 9">
    <name type="scientific">Kitasatospora gansuensis</name>
    <dbReference type="NCBI Taxonomy" id="258050"/>
    <lineage>
        <taxon>Bacteria</taxon>
        <taxon>Bacillati</taxon>
        <taxon>Actinomycetota</taxon>
        <taxon>Actinomycetes</taxon>
        <taxon>Kitasatosporales</taxon>
        <taxon>Streptomycetaceae</taxon>
        <taxon>Kitasatospora</taxon>
    </lineage>
</organism>
<dbReference type="InterPro" id="IPR001867">
    <property type="entry name" value="OmpR/PhoB-type_DNA-bd"/>
</dbReference>
<keyword evidence="5" id="KW-0804">Transcription</keyword>
<gene>
    <name evidence="8" type="ORF">F4556_006890</name>
</gene>
<feature type="DNA-binding region" description="OmpR/PhoB-type" evidence="6">
    <location>
        <begin position="1"/>
        <end position="94"/>
    </location>
</feature>
<dbReference type="InterPro" id="IPR002182">
    <property type="entry name" value="NB-ARC"/>
</dbReference>
<dbReference type="Pfam" id="PF00486">
    <property type="entry name" value="Trans_reg_C"/>
    <property type="match status" value="1"/>
</dbReference>
<dbReference type="GO" id="GO:0043531">
    <property type="term" value="F:ADP binding"/>
    <property type="evidence" value="ECO:0007669"/>
    <property type="project" value="InterPro"/>
</dbReference>
<keyword evidence="3" id="KW-0805">Transcription regulation</keyword>
<comment type="similarity">
    <text evidence="1">Belongs to the AfsR/DnrI/RedD regulatory family.</text>
</comment>
<dbReference type="SUPFAM" id="SSF52540">
    <property type="entry name" value="P-loop containing nucleoside triphosphate hydrolases"/>
    <property type="match status" value="1"/>
</dbReference>
<evidence type="ECO:0000256" key="4">
    <source>
        <dbReference type="ARBA" id="ARBA00023125"/>
    </source>
</evidence>
<name>A0A7W7SIZ1_9ACTN</name>
<dbReference type="SUPFAM" id="SSF46894">
    <property type="entry name" value="C-terminal effector domain of the bipartite response regulators"/>
    <property type="match status" value="1"/>
</dbReference>
<dbReference type="Pfam" id="PF00931">
    <property type="entry name" value="NB-ARC"/>
    <property type="match status" value="1"/>
</dbReference>
<keyword evidence="2" id="KW-0902">Two-component regulatory system</keyword>
<dbReference type="GO" id="GO:0006355">
    <property type="term" value="P:regulation of DNA-templated transcription"/>
    <property type="evidence" value="ECO:0007669"/>
    <property type="project" value="InterPro"/>
</dbReference>
<keyword evidence="9" id="KW-1185">Reference proteome</keyword>
<dbReference type="EMBL" id="JACHJR010000001">
    <property type="protein sequence ID" value="MBB4951355.1"/>
    <property type="molecule type" value="Genomic_DNA"/>
</dbReference>
<dbReference type="Gene3D" id="3.40.50.300">
    <property type="entry name" value="P-loop containing nucleotide triphosphate hydrolases"/>
    <property type="match status" value="1"/>
</dbReference>
<dbReference type="InterPro" id="IPR011990">
    <property type="entry name" value="TPR-like_helical_dom_sf"/>
</dbReference>
<dbReference type="InterPro" id="IPR016032">
    <property type="entry name" value="Sig_transdc_resp-reg_C-effctor"/>
</dbReference>
<dbReference type="SUPFAM" id="SSF48452">
    <property type="entry name" value="TPR-like"/>
    <property type="match status" value="3"/>
</dbReference>
<evidence type="ECO:0000313" key="9">
    <source>
        <dbReference type="Proteomes" id="UP000573327"/>
    </source>
</evidence>
<dbReference type="InterPro" id="IPR051677">
    <property type="entry name" value="AfsR-DnrI-RedD_regulator"/>
</dbReference>
<dbReference type="AlphaFoldDB" id="A0A7W7SIZ1"/>
<dbReference type="GO" id="GO:0000160">
    <property type="term" value="P:phosphorelay signal transduction system"/>
    <property type="evidence" value="ECO:0007669"/>
    <property type="project" value="UniProtKB-KW"/>
</dbReference>
<dbReference type="RefSeq" id="WP_184923244.1">
    <property type="nucleotide sequence ID" value="NZ_JACHJR010000001.1"/>
</dbReference>
<evidence type="ECO:0000256" key="1">
    <source>
        <dbReference type="ARBA" id="ARBA00005820"/>
    </source>
</evidence>
<evidence type="ECO:0000256" key="2">
    <source>
        <dbReference type="ARBA" id="ARBA00023012"/>
    </source>
</evidence>
<dbReference type="InterPro" id="IPR005158">
    <property type="entry name" value="BTAD"/>
</dbReference>
<evidence type="ECO:0000256" key="5">
    <source>
        <dbReference type="ARBA" id="ARBA00023163"/>
    </source>
</evidence>
<keyword evidence="4 6" id="KW-0238">DNA-binding</keyword>
<feature type="domain" description="OmpR/PhoB-type" evidence="7">
    <location>
        <begin position="1"/>
        <end position="94"/>
    </location>
</feature>
<dbReference type="CDD" id="cd15831">
    <property type="entry name" value="BTAD"/>
    <property type="match status" value="1"/>
</dbReference>
<evidence type="ECO:0000256" key="6">
    <source>
        <dbReference type="PROSITE-ProRule" id="PRU01091"/>
    </source>
</evidence>
<dbReference type="Gene3D" id="1.10.10.10">
    <property type="entry name" value="Winged helix-like DNA-binding domain superfamily/Winged helix DNA-binding domain"/>
    <property type="match status" value="1"/>
</dbReference>
<dbReference type="PANTHER" id="PTHR35807">
    <property type="entry name" value="TRANSCRIPTIONAL REGULATOR REDD-RELATED"/>
    <property type="match status" value="1"/>
</dbReference>
<evidence type="ECO:0000259" key="7">
    <source>
        <dbReference type="PROSITE" id="PS51755"/>
    </source>
</evidence>
<protein>
    <submittedName>
        <fullName evidence="8">DNA-binding SARP family transcriptional activator/tetratricopeptide (TPR) repeat protein</fullName>
    </submittedName>
</protein>
<dbReference type="PANTHER" id="PTHR35807:SF1">
    <property type="entry name" value="TRANSCRIPTIONAL REGULATOR REDD"/>
    <property type="match status" value="1"/>
</dbReference>
<evidence type="ECO:0000256" key="3">
    <source>
        <dbReference type="ARBA" id="ARBA00023015"/>
    </source>
</evidence>
<dbReference type="SMART" id="SM01043">
    <property type="entry name" value="BTAD"/>
    <property type="match status" value="1"/>
</dbReference>
<accession>A0A7W7SIZ1</accession>
<dbReference type="PROSITE" id="PS51755">
    <property type="entry name" value="OMPR_PHOB"/>
    <property type="match status" value="1"/>
</dbReference>
<proteinExistence type="inferred from homology"/>
<reference evidence="8 9" key="1">
    <citation type="submission" date="2020-08" db="EMBL/GenBank/DDBJ databases">
        <title>Sequencing the genomes of 1000 actinobacteria strains.</title>
        <authorList>
            <person name="Klenk H.-P."/>
        </authorList>
    </citation>
    <scope>NUCLEOTIDE SEQUENCE [LARGE SCALE GENOMIC DNA]</scope>
    <source>
        <strain evidence="8 9">DSM 44786</strain>
    </source>
</reference>
<dbReference type="SMART" id="SM00862">
    <property type="entry name" value="Trans_reg_C"/>
    <property type="match status" value="1"/>
</dbReference>
<dbReference type="Gene3D" id="1.25.40.10">
    <property type="entry name" value="Tetratricopeptide repeat domain"/>
    <property type="match status" value="3"/>
</dbReference>
<dbReference type="InterPro" id="IPR019734">
    <property type="entry name" value="TPR_rpt"/>
</dbReference>
<sequence length="1045" mass="112696">MHVLVRLLGRVGVETADGFVPAGTAKQSAVLAVLAMTPGRRVGVDHLIDRVWEEHPPPTARSTLYAYLARLRRVLVPWPELQLLRDGAGYTLTAEPEQIDVHRLRRLAADAERAERDGDRPRSAELLGAAARLWDSPLAGVPGAWADRMRETLTREYLEIQTSRYRTELGLGRPGPVAAELSPLVAEHPLAEPLVTLLLLALRQSGRTAEALELYERTRTRLREELGSDPGAALADAHRQLLAGDRTAPAPPPVVIPRQLPPVVRELTGRRAELAELDGLLPDGLPALVLVSGMAGVGKTALTTWWAQQVRSHFPDGQLHLNLRGHGPGEPMTPGQALTQLLGALGVQPEQIPADEQQAAALYRSVLAERRVLLLLDNARTAQQVRPLLPAGPLSCVLVTSRERLTGLIARDGARDLRLGLLTPDQAVTLIARLVGSDRVAQEPEAAAEIARTCGLLPLAIRIATAGLAGADYPTLADRAAALSGTSALAELEVLGDEQAAIRTAFDYSYQALTPDQQLLFRRLGLLPVPEFGPRGAAALTGSTPERTAPLLRRLLDAHLITQVAADRYTVHDLLRRYAQLLGLECDPEADRLAASRRLYALYLHLADSAARTLFPQFVRLPIPEELRLPGEPFTDARDAAAWIAQYEAALVLAQSAAVAQGAPEMAWLLSDALRPHYTARRGNPHWLPVARTALAAALARDDRAAVMASLTSLAMAHHCTGDYRRAVGYNRWIVRVAERITDGPAELHRFRASALERIGVACSILGRADQAVEYMSAALAVYQQLGRRTGIAINHNNLGADYLMSGRLTEAEAHLTEALEIHRSAGARRGEAAALINLGVLRHRRGDLDAAVLDLTTAHLIDRDLGHLDGEAAALVERSAVALSAGRPEDALHDARTALALVLRTGDPFAECGALLALGGYRLAMGHTRPAALHLRRALRLAVTSGVRHPELRATLGLAEVELLEHRPAEAARLAGQVVDLCRTGGYRPLEARALLVIATAHLHQGTPAAAVPLAEQAAAIQRAIDHRSDLARTEALLARARRA</sequence>
<dbReference type="InterPro" id="IPR027417">
    <property type="entry name" value="P-loop_NTPase"/>
</dbReference>